<dbReference type="InterPro" id="IPR036366">
    <property type="entry name" value="PGBDSf"/>
</dbReference>
<evidence type="ECO:0000256" key="4">
    <source>
        <dbReference type="ARBA" id="ARBA00022679"/>
    </source>
</evidence>
<dbReference type="Pfam" id="PF01471">
    <property type="entry name" value="PG_binding_1"/>
    <property type="match status" value="1"/>
</dbReference>
<evidence type="ECO:0000256" key="5">
    <source>
        <dbReference type="ARBA" id="ARBA00022801"/>
    </source>
</evidence>
<evidence type="ECO:0000313" key="13">
    <source>
        <dbReference type="Proteomes" id="UP000309673"/>
    </source>
</evidence>
<dbReference type="AlphaFoldDB" id="A0A4U0F614"/>
<dbReference type="GO" id="GO:0008360">
    <property type="term" value="P:regulation of cell shape"/>
    <property type="evidence" value="ECO:0007669"/>
    <property type="project" value="UniProtKB-UniRule"/>
</dbReference>
<keyword evidence="7 9" id="KW-0573">Peptidoglycan synthesis</keyword>
<dbReference type="SUPFAM" id="SSF47090">
    <property type="entry name" value="PGBD-like"/>
    <property type="match status" value="1"/>
</dbReference>
<dbReference type="Gene3D" id="2.40.440.10">
    <property type="entry name" value="L,D-transpeptidase catalytic domain-like"/>
    <property type="match status" value="1"/>
</dbReference>
<keyword evidence="4" id="KW-0808">Transferase</keyword>
<dbReference type="GO" id="GO:0005576">
    <property type="term" value="C:extracellular region"/>
    <property type="evidence" value="ECO:0007669"/>
    <property type="project" value="TreeGrafter"/>
</dbReference>
<dbReference type="InterPro" id="IPR002477">
    <property type="entry name" value="Peptidoglycan-bd-like"/>
</dbReference>
<evidence type="ECO:0000256" key="6">
    <source>
        <dbReference type="ARBA" id="ARBA00022960"/>
    </source>
</evidence>
<dbReference type="UniPathway" id="UPA00219"/>
<feature type="chain" id="PRO_5039298352" description="L,D-TPase catalytic domain-containing protein" evidence="10">
    <location>
        <begin position="25"/>
        <end position="226"/>
    </location>
</feature>
<dbReference type="InterPro" id="IPR050979">
    <property type="entry name" value="LD-transpeptidase"/>
</dbReference>
<keyword evidence="13" id="KW-1185">Reference proteome</keyword>
<keyword evidence="10" id="KW-0732">Signal</keyword>
<dbReference type="GO" id="GO:0071972">
    <property type="term" value="F:peptidoglycan L,D-transpeptidase activity"/>
    <property type="evidence" value="ECO:0007669"/>
    <property type="project" value="TreeGrafter"/>
</dbReference>
<dbReference type="InterPro" id="IPR038063">
    <property type="entry name" value="Transpep_catalytic_dom"/>
</dbReference>
<evidence type="ECO:0000256" key="10">
    <source>
        <dbReference type="SAM" id="SignalP"/>
    </source>
</evidence>
<comment type="pathway">
    <text evidence="1 9">Cell wall biogenesis; peptidoglycan biosynthesis.</text>
</comment>
<feature type="domain" description="L,D-TPase catalytic" evidence="11">
    <location>
        <begin position="38"/>
        <end position="147"/>
    </location>
</feature>
<comment type="similarity">
    <text evidence="2">Belongs to the YkuD family.</text>
</comment>
<accession>A0A4U0F614</accession>
<keyword evidence="8 9" id="KW-0961">Cell wall biogenesis/degradation</keyword>
<comment type="caution">
    <text evidence="12">The sequence shown here is derived from an EMBL/GenBank/DDBJ whole genome shotgun (WGS) entry which is preliminary data.</text>
</comment>
<dbReference type="PANTHER" id="PTHR30582:SF24">
    <property type="entry name" value="L,D-TRANSPEPTIDASE ERFK_SRFK-RELATED"/>
    <property type="match status" value="1"/>
</dbReference>
<dbReference type="InterPro" id="IPR036365">
    <property type="entry name" value="PGBD-like_sf"/>
</dbReference>
<evidence type="ECO:0000256" key="3">
    <source>
        <dbReference type="ARBA" id="ARBA00022676"/>
    </source>
</evidence>
<dbReference type="GO" id="GO:0018104">
    <property type="term" value="P:peptidoglycan-protein cross-linking"/>
    <property type="evidence" value="ECO:0007669"/>
    <property type="project" value="TreeGrafter"/>
</dbReference>
<keyword evidence="6 9" id="KW-0133">Cell shape</keyword>
<feature type="signal peptide" evidence="10">
    <location>
        <begin position="1"/>
        <end position="24"/>
    </location>
</feature>
<dbReference type="PANTHER" id="PTHR30582">
    <property type="entry name" value="L,D-TRANSPEPTIDASE"/>
    <property type="match status" value="1"/>
</dbReference>
<evidence type="ECO:0000256" key="1">
    <source>
        <dbReference type="ARBA" id="ARBA00004752"/>
    </source>
</evidence>
<reference evidence="12 13" key="1">
    <citation type="submission" date="2019-04" db="EMBL/GenBank/DDBJ databases">
        <title>Cohnella sp. nov., isolated from soil.</title>
        <authorList>
            <person name="Kim W."/>
        </authorList>
    </citation>
    <scope>NUCLEOTIDE SEQUENCE [LARGE SCALE GENOMIC DNA]</scope>
    <source>
        <strain evidence="12 13">CAU 1483</strain>
    </source>
</reference>
<dbReference type="Pfam" id="PF03734">
    <property type="entry name" value="YkuD"/>
    <property type="match status" value="1"/>
</dbReference>
<feature type="active site" description="Proton donor/acceptor" evidence="9">
    <location>
        <position position="107"/>
    </location>
</feature>
<dbReference type="OrthoDB" id="9787225at2"/>
<evidence type="ECO:0000256" key="9">
    <source>
        <dbReference type="PROSITE-ProRule" id="PRU01373"/>
    </source>
</evidence>
<evidence type="ECO:0000256" key="2">
    <source>
        <dbReference type="ARBA" id="ARBA00005992"/>
    </source>
</evidence>
<dbReference type="EMBL" id="SUPK01000009">
    <property type="protein sequence ID" value="TJY39880.1"/>
    <property type="molecule type" value="Genomic_DNA"/>
</dbReference>
<keyword evidence="3" id="KW-0328">Glycosyltransferase</keyword>
<proteinExistence type="inferred from homology"/>
<feature type="active site" description="Nucleophile" evidence="9">
    <location>
        <position position="123"/>
    </location>
</feature>
<dbReference type="PROSITE" id="PS52029">
    <property type="entry name" value="LD_TPASE"/>
    <property type="match status" value="1"/>
</dbReference>
<dbReference type="Gene3D" id="1.10.101.10">
    <property type="entry name" value="PGBD-like superfamily/PGBD"/>
    <property type="match status" value="1"/>
</dbReference>
<gene>
    <name evidence="12" type="ORF">E5161_17455</name>
</gene>
<dbReference type="GO" id="GO:0016757">
    <property type="term" value="F:glycosyltransferase activity"/>
    <property type="evidence" value="ECO:0007669"/>
    <property type="project" value="UniProtKB-KW"/>
</dbReference>
<keyword evidence="5" id="KW-0378">Hydrolase</keyword>
<evidence type="ECO:0000256" key="8">
    <source>
        <dbReference type="ARBA" id="ARBA00023316"/>
    </source>
</evidence>
<dbReference type="SUPFAM" id="SSF141523">
    <property type="entry name" value="L,D-transpeptidase catalytic domain-like"/>
    <property type="match status" value="1"/>
</dbReference>
<evidence type="ECO:0000256" key="7">
    <source>
        <dbReference type="ARBA" id="ARBA00022984"/>
    </source>
</evidence>
<sequence>MKTLLKLCATVCLISALCFSSAFTRFGKPGKPPQSADVSIVINPRTNTLTLYQNNVPIKKYPIALGKPETPTPIGDFKVINKYKNWGSGFGTRWMGLNVPWGIYGIHGTNRPGSIGSDASHGCVRMFNRHVEELYNRVKIGTKVTILGHVLGEPRQLPRRLLRGHTGGDVMLIQNRLRGAGFYHGPCNGKFGYSTEHAVKAFERANSLPADGIVSFREYVLLGLIE</sequence>
<evidence type="ECO:0000259" key="11">
    <source>
        <dbReference type="PROSITE" id="PS52029"/>
    </source>
</evidence>
<dbReference type="InterPro" id="IPR005490">
    <property type="entry name" value="LD_TPept_cat_dom"/>
</dbReference>
<evidence type="ECO:0000313" key="12">
    <source>
        <dbReference type="EMBL" id="TJY39880.1"/>
    </source>
</evidence>
<dbReference type="GO" id="GO:0071555">
    <property type="term" value="P:cell wall organization"/>
    <property type="evidence" value="ECO:0007669"/>
    <property type="project" value="UniProtKB-UniRule"/>
</dbReference>
<name>A0A4U0F614_9BACL</name>
<organism evidence="12 13">
    <name type="scientific">Cohnella pontilimi</name>
    <dbReference type="NCBI Taxonomy" id="2564100"/>
    <lineage>
        <taxon>Bacteria</taxon>
        <taxon>Bacillati</taxon>
        <taxon>Bacillota</taxon>
        <taxon>Bacilli</taxon>
        <taxon>Bacillales</taxon>
        <taxon>Paenibacillaceae</taxon>
        <taxon>Cohnella</taxon>
    </lineage>
</organism>
<dbReference type="Proteomes" id="UP000309673">
    <property type="component" value="Unassembled WGS sequence"/>
</dbReference>
<dbReference type="CDD" id="cd16913">
    <property type="entry name" value="YkuD_like"/>
    <property type="match status" value="1"/>
</dbReference>
<protein>
    <recommendedName>
        <fullName evidence="11">L,D-TPase catalytic domain-containing protein</fullName>
    </recommendedName>
</protein>